<dbReference type="RefSeq" id="WP_076669572.1">
    <property type="nucleotide sequence ID" value="NZ_FTPP01000002.1"/>
</dbReference>
<protein>
    <submittedName>
        <fullName evidence="3">5'-nucleotidase, C-terminal domain</fullName>
    </submittedName>
</protein>
<name>A0A1R3XK31_9BACT</name>
<gene>
    <name evidence="3" type="ORF">SAMN05444128_2710</name>
</gene>
<evidence type="ECO:0000313" key="4">
    <source>
        <dbReference type="Proteomes" id="UP000187181"/>
    </source>
</evidence>
<dbReference type="Proteomes" id="UP000187181">
    <property type="component" value="Unassembled WGS sequence"/>
</dbReference>
<dbReference type="OrthoDB" id="4762412at2"/>
<dbReference type="PROSITE" id="PS51257">
    <property type="entry name" value="PROKAR_LIPOPROTEIN"/>
    <property type="match status" value="1"/>
</dbReference>
<dbReference type="InterPro" id="IPR008334">
    <property type="entry name" value="5'-Nucleotdase_C"/>
</dbReference>
<feature type="domain" description="5'-Nucleotidase C-terminal" evidence="2">
    <location>
        <begin position="79"/>
        <end position="209"/>
    </location>
</feature>
<sequence length="251" mass="27196">MKCPYFKYLPGLAFLLSLAACQRPMHPATSLADTRLAVDHTQAVDPAVEALVAPYREEVTVKMSEVVGSAPVALGKGDYESPLGNFVVDLQLAQSEPIYGKPIDLSITTEGGLRVPLPAGNITTGHIFELMPFENEMVVLTLSGEAVQQLFNDAAARKITYIGNATYTVNKGKAQDIKIKGQPLDLHKTYTLLTSDYLAGGGDKLDMLKNPIKYEKLGLLLRDAIHQHIQQLTAAGKQVTAPAEKRVTILP</sequence>
<dbReference type="AlphaFoldDB" id="A0A1R3XK31"/>
<dbReference type="STRING" id="1317125.SAMN05444128_2710"/>
<dbReference type="EMBL" id="FTPP01000002">
    <property type="protein sequence ID" value="SIT91994.1"/>
    <property type="molecule type" value="Genomic_DNA"/>
</dbReference>
<evidence type="ECO:0000313" key="3">
    <source>
        <dbReference type="EMBL" id="SIT91994.1"/>
    </source>
</evidence>
<dbReference type="PRINTS" id="PR01607">
    <property type="entry name" value="APYRASEFAMLY"/>
</dbReference>
<proteinExistence type="predicted"/>
<dbReference type="InterPro" id="IPR006179">
    <property type="entry name" value="5_nucleotidase/apyrase"/>
</dbReference>
<dbReference type="Pfam" id="PF02872">
    <property type="entry name" value="5_nucleotid_C"/>
    <property type="match status" value="1"/>
</dbReference>
<evidence type="ECO:0000259" key="2">
    <source>
        <dbReference type="Pfam" id="PF02872"/>
    </source>
</evidence>
<dbReference type="Gene3D" id="3.90.780.10">
    <property type="entry name" value="5'-Nucleotidase, C-terminal domain"/>
    <property type="match status" value="1"/>
</dbReference>
<dbReference type="GO" id="GO:0030288">
    <property type="term" value="C:outer membrane-bounded periplasmic space"/>
    <property type="evidence" value="ECO:0007669"/>
    <property type="project" value="TreeGrafter"/>
</dbReference>
<dbReference type="SUPFAM" id="SSF55816">
    <property type="entry name" value="5'-nucleotidase (syn. UDP-sugar hydrolase), C-terminal domain"/>
    <property type="match status" value="1"/>
</dbReference>
<organism evidence="3 4">
    <name type="scientific">Pontibacter indicus</name>
    <dbReference type="NCBI Taxonomy" id="1317125"/>
    <lineage>
        <taxon>Bacteria</taxon>
        <taxon>Pseudomonadati</taxon>
        <taxon>Bacteroidota</taxon>
        <taxon>Cytophagia</taxon>
        <taxon>Cytophagales</taxon>
        <taxon>Hymenobacteraceae</taxon>
        <taxon>Pontibacter</taxon>
    </lineage>
</organism>
<reference evidence="4" key="1">
    <citation type="submission" date="2017-01" db="EMBL/GenBank/DDBJ databases">
        <authorList>
            <person name="Varghese N."/>
            <person name="Submissions S."/>
        </authorList>
    </citation>
    <scope>NUCLEOTIDE SEQUENCE [LARGE SCALE GENOMIC DNA]</scope>
    <source>
        <strain evidence="4">LP100</strain>
    </source>
</reference>
<evidence type="ECO:0000256" key="1">
    <source>
        <dbReference type="SAM" id="SignalP"/>
    </source>
</evidence>
<feature type="signal peptide" evidence="1">
    <location>
        <begin position="1"/>
        <end position="19"/>
    </location>
</feature>
<feature type="chain" id="PRO_5012390523" evidence="1">
    <location>
        <begin position="20"/>
        <end position="251"/>
    </location>
</feature>
<dbReference type="PANTHER" id="PTHR11575:SF24">
    <property type="entry name" value="5'-NUCLEOTIDASE"/>
    <property type="match status" value="1"/>
</dbReference>
<dbReference type="GO" id="GO:0009166">
    <property type="term" value="P:nucleotide catabolic process"/>
    <property type="evidence" value="ECO:0007669"/>
    <property type="project" value="InterPro"/>
</dbReference>
<dbReference type="GO" id="GO:0016787">
    <property type="term" value="F:hydrolase activity"/>
    <property type="evidence" value="ECO:0007669"/>
    <property type="project" value="InterPro"/>
</dbReference>
<keyword evidence="1" id="KW-0732">Signal</keyword>
<dbReference type="InterPro" id="IPR036907">
    <property type="entry name" value="5'-Nucleotdase_C_sf"/>
</dbReference>
<keyword evidence="4" id="KW-1185">Reference proteome</keyword>
<accession>A0A1R3XK31</accession>
<dbReference type="PANTHER" id="PTHR11575">
    <property type="entry name" value="5'-NUCLEOTIDASE-RELATED"/>
    <property type="match status" value="1"/>
</dbReference>